<dbReference type="Pfam" id="PF02518">
    <property type="entry name" value="HATPase_c"/>
    <property type="match status" value="1"/>
</dbReference>
<dbReference type="RefSeq" id="WP_268041297.1">
    <property type="nucleotide sequence ID" value="NZ_JAPQER010000004.1"/>
</dbReference>
<dbReference type="SMART" id="SM00388">
    <property type="entry name" value="HisKA"/>
    <property type="match status" value="1"/>
</dbReference>
<evidence type="ECO:0000256" key="4">
    <source>
        <dbReference type="ARBA" id="ARBA00022475"/>
    </source>
</evidence>
<dbReference type="Gene3D" id="1.10.287.130">
    <property type="match status" value="1"/>
</dbReference>
<keyword evidence="18" id="KW-1185">Reference proteome</keyword>
<comment type="subcellular location">
    <subcellularLocation>
        <location evidence="2">Cell membrane</location>
        <topology evidence="2">Multi-pass membrane protein</topology>
    </subcellularLocation>
</comment>
<evidence type="ECO:0000256" key="7">
    <source>
        <dbReference type="ARBA" id="ARBA00022692"/>
    </source>
</evidence>
<dbReference type="CDD" id="cd00075">
    <property type="entry name" value="HATPase"/>
    <property type="match status" value="1"/>
</dbReference>
<evidence type="ECO:0000256" key="8">
    <source>
        <dbReference type="ARBA" id="ARBA00022741"/>
    </source>
</evidence>
<dbReference type="PANTHER" id="PTHR45528:SF1">
    <property type="entry name" value="SENSOR HISTIDINE KINASE CPXA"/>
    <property type="match status" value="1"/>
</dbReference>
<dbReference type="InterPro" id="IPR005467">
    <property type="entry name" value="His_kinase_dom"/>
</dbReference>
<dbReference type="Gene3D" id="6.10.340.10">
    <property type="match status" value="1"/>
</dbReference>
<comment type="caution">
    <text evidence="17">The sequence shown here is derived from an EMBL/GenBank/DDBJ whole genome shotgun (WGS) entry which is preliminary data.</text>
</comment>
<dbReference type="InterPro" id="IPR003594">
    <property type="entry name" value="HATPase_dom"/>
</dbReference>
<dbReference type="Pfam" id="PF00672">
    <property type="entry name" value="HAMP"/>
    <property type="match status" value="1"/>
</dbReference>
<protein>
    <recommendedName>
        <fullName evidence="3">histidine kinase</fullName>
        <ecNumber evidence="3">2.7.13.3</ecNumber>
    </recommendedName>
</protein>
<evidence type="ECO:0000256" key="11">
    <source>
        <dbReference type="ARBA" id="ARBA00022989"/>
    </source>
</evidence>
<keyword evidence="6" id="KW-0808">Transferase</keyword>
<evidence type="ECO:0000256" key="13">
    <source>
        <dbReference type="ARBA" id="ARBA00023136"/>
    </source>
</evidence>
<feature type="transmembrane region" description="Helical" evidence="14">
    <location>
        <begin position="16"/>
        <end position="36"/>
    </location>
</feature>
<dbReference type="Pfam" id="PF00512">
    <property type="entry name" value="HisKA"/>
    <property type="match status" value="1"/>
</dbReference>
<dbReference type="Gene3D" id="3.30.565.10">
    <property type="entry name" value="Histidine kinase-like ATPase, C-terminal domain"/>
    <property type="match status" value="1"/>
</dbReference>
<keyword evidence="13 14" id="KW-0472">Membrane</keyword>
<dbReference type="InterPro" id="IPR050398">
    <property type="entry name" value="HssS/ArlS-like"/>
</dbReference>
<feature type="domain" description="HAMP" evidence="16">
    <location>
        <begin position="168"/>
        <end position="220"/>
    </location>
</feature>
<dbReference type="SMART" id="SM00387">
    <property type="entry name" value="HATPase_c"/>
    <property type="match status" value="1"/>
</dbReference>
<dbReference type="PROSITE" id="PS50109">
    <property type="entry name" value="HIS_KIN"/>
    <property type="match status" value="1"/>
</dbReference>
<keyword evidence="9 17" id="KW-0418">Kinase</keyword>
<dbReference type="SUPFAM" id="SSF158472">
    <property type="entry name" value="HAMP domain-like"/>
    <property type="match status" value="1"/>
</dbReference>
<feature type="domain" description="Histidine kinase" evidence="15">
    <location>
        <begin position="228"/>
        <end position="436"/>
    </location>
</feature>
<dbReference type="InterPro" id="IPR004358">
    <property type="entry name" value="Sig_transdc_His_kin-like_C"/>
</dbReference>
<accession>A0ABT4D160</accession>
<dbReference type="InterPro" id="IPR036097">
    <property type="entry name" value="HisK_dim/P_sf"/>
</dbReference>
<organism evidence="17 18">
    <name type="scientific">Clostridium aestuarii</name>
    <dbReference type="NCBI Taxonomy" id="338193"/>
    <lineage>
        <taxon>Bacteria</taxon>
        <taxon>Bacillati</taxon>
        <taxon>Bacillota</taxon>
        <taxon>Clostridia</taxon>
        <taxon>Eubacteriales</taxon>
        <taxon>Clostridiaceae</taxon>
        <taxon>Clostridium</taxon>
    </lineage>
</organism>
<evidence type="ECO:0000256" key="3">
    <source>
        <dbReference type="ARBA" id="ARBA00012438"/>
    </source>
</evidence>
<comment type="catalytic activity">
    <reaction evidence="1">
        <text>ATP + protein L-histidine = ADP + protein N-phospho-L-histidine.</text>
        <dbReference type="EC" id="2.7.13.3"/>
    </reaction>
</comment>
<dbReference type="PROSITE" id="PS50885">
    <property type="entry name" value="HAMP"/>
    <property type="match status" value="1"/>
</dbReference>
<dbReference type="InterPro" id="IPR003661">
    <property type="entry name" value="HisK_dim/P_dom"/>
</dbReference>
<keyword evidence="4" id="KW-1003">Cell membrane</keyword>
<dbReference type="GO" id="GO:0016301">
    <property type="term" value="F:kinase activity"/>
    <property type="evidence" value="ECO:0007669"/>
    <property type="project" value="UniProtKB-KW"/>
</dbReference>
<dbReference type="InterPro" id="IPR003660">
    <property type="entry name" value="HAMP_dom"/>
</dbReference>
<dbReference type="PRINTS" id="PR00344">
    <property type="entry name" value="BCTRLSENSOR"/>
</dbReference>
<keyword evidence="11 14" id="KW-1133">Transmembrane helix</keyword>
<evidence type="ECO:0000256" key="2">
    <source>
        <dbReference type="ARBA" id="ARBA00004651"/>
    </source>
</evidence>
<dbReference type="PANTHER" id="PTHR45528">
    <property type="entry name" value="SENSOR HISTIDINE KINASE CPXA"/>
    <property type="match status" value="1"/>
</dbReference>
<evidence type="ECO:0000256" key="6">
    <source>
        <dbReference type="ARBA" id="ARBA00022679"/>
    </source>
</evidence>
<evidence type="ECO:0000313" key="17">
    <source>
        <dbReference type="EMBL" id="MCY6484980.1"/>
    </source>
</evidence>
<gene>
    <name evidence="17" type="ORF">OW763_11560</name>
</gene>
<dbReference type="InterPro" id="IPR036890">
    <property type="entry name" value="HATPase_C_sf"/>
</dbReference>
<keyword evidence="12" id="KW-0902">Two-component regulatory system</keyword>
<evidence type="ECO:0000259" key="15">
    <source>
        <dbReference type="PROSITE" id="PS50109"/>
    </source>
</evidence>
<evidence type="ECO:0000256" key="9">
    <source>
        <dbReference type="ARBA" id="ARBA00022777"/>
    </source>
</evidence>
<dbReference type="CDD" id="cd00082">
    <property type="entry name" value="HisKA"/>
    <property type="match status" value="1"/>
</dbReference>
<feature type="transmembrane region" description="Helical" evidence="14">
    <location>
        <begin position="143"/>
        <end position="166"/>
    </location>
</feature>
<dbReference type="Proteomes" id="UP001078443">
    <property type="component" value="Unassembled WGS sequence"/>
</dbReference>
<evidence type="ECO:0000256" key="12">
    <source>
        <dbReference type="ARBA" id="ARBA00023012"/>
    </source>
</evidence>
<reference evidence="17" key="1">
    <citation type="submission" date="2022-12" db="EMBL/GenBank/DDBJ databases">
        <authorList>
            <person name="Wang J."/>
        </authorList>
    </citation>
    <scope>NUCLEOTIDE SEQUENCE</scope>
    <source>
        <strain evidence="17">HY-45-18</strain>
    </source>
</reference>
<name>A0ABT4D160_9CLOT</name>
<sequence>MLIKKKSKITAKLIKYFLVIMMSVVSVSFIVNNIFLSRFYMNQQYRNLKVASEQIYDSIKNDSFYENMEINAVLVTNNSVVPLTKGKRGMLSNIGKHYLSDLKEKGIISNPRGDKYIYYRLKTDMGNIVVFKDNKDSSEYLKAIYLTLIFVFLLSVIVSVPLISYFGSKITKPILKLQSASKKIADGNFKVDLNVNTKDEIEELSLSLNDMSQKLEKKSTLQREFIANVSHDFKTPLSIIRNLAEVIRDGLVDEQKSVEYSDDIIKQTDKLNLIVIDILKLSKLQDGKLKPDLLTFNLKDFLEKCKNNFTSLAEKKNVKLVLNSINLDVTADSNMLFRVLHNLIDNAIKFSNENGKVEIISLNVSDGVKISVKDYGIGIEKDMINDIWDRYYKNSKSGGMGLGLPICKEILELHNFKYGVESYVNEFTEFYFIISK</sequence>
<dbReference type="EC" id="2.7.13.3" evidence="3"/>
<keyword evidence="5" id="KW-0597">Phosphoprotein</keyword>
<dbReference type="EMBL" id="JAPQER010000004">
    <property type="protein sequence ID" value="MCY6484980.1"/>
    <property type="molecule type" value="Genomic_DNA"/>
</dbReference>
<evidence type="ECO:0000256" key="5">
    <source>
        <dbReference type="ARBA" id="ARBA00022553"/>
    </source>
</evidence>
<proteinExistence type="predicted"/>
<evidence type="ECO:0000259" key="16">
    <source>
        <dbReference type="PROSITE" id="PS50885"/>
    </source>
</evidence>
<dbReference type="SMART" id="SM00304">
    <property type="entry name" value="HAMP"/>
    <property type="match status" value="1"/>
</dbReference>
<evidence type="ECO:0000256" key="10">
    <source>
        <dbReference type="ARBA" id="ARBA00022840"/>
    </source>
</evidence>
<keyword evidence="7 14" id="KW-0812">Transmembrane</keyword>
<evidence type="ECO:0000256" key="1">
    <source>
        <dbReference type="ARBA" id="ARBA00000085"/>
    </source>
</evidence>
<dbReference type="CDD" id="cd06225">
    <property type="entry name" value="HAMP"/>
    <property type="match status" value="1"/>
</dbReference>
<dbReference type="SUPFAM" id="SSF47384">
    <property type="entry name" value="Homodimeric domain of signal transducing histidine kinase"/>
    <property type="match status" value="1"/>
</dbReference>
<dbReference type="SUPFAM" id="SSF55874">
    <property type="entry name" value="ATPase domain of HSP90 chaperone/DNA topoisomerase II/histidine kinase"/>
    <property type="match status" value="1"/>
</dbReference>
<evidence type="ECO:0000256" key="14">
    <source>
        <dbReference type="SAM" id="Phobius"/>
    </source>
</evidence>
<evidence type="ECO:0000313" key="18">
    <source>
        <dbReference type="Proteomes" id="UP001078443"/>
    </source>
</evidence>
<keyword evidence="10" id="KW-0067">ATP-binding</keyword>
<keyword evidence="8" id="KW-0547">Nucleotide-binding</keyword>